<feature type="region of interest" description="Disordered" evidence="1">
    <location>
        <begin position="1"/>
        <end position="39"/>
    </location>
</feature>
<evidence type="ECO:0000313" key="2">
    <source>
        <dbReference type="EMBL" id="KAJ1204590.1"/>
    </source>
</evidence>
<accession>A0AAV7VSA9</accession>
<name>A0AAV7VSA9_PLEWA</name>
<organism evidence="2 3">
    <name type="scientific">Pleurodeles waltl</name>
    <name type="common">Iberian ribbed newt</name>
    <dbReference type="NCBI Taxonomy" id="8319"/>
    <lineage>
        <taxon>Eukaryota</taxon>
        <taxon>Metazoa</taxon>
        <taxon>Chordata</taxon>
        <taxon>Craniata</taxon>
        <taxon>Vertebrata</taxon>
        <taxon>Euteleostomi</taxon>
        <taxon>Amphibia</taxon>
        <taxon>Batrachia</taxon>
        <taxon>Caudata</taxon>
        <taxon>Salamandroidea</taxon>
        <taxon>Salamandridae</taxon>
        <taxon>Pleurodelinae</taxon>
        <taxon>Pleurodeles</taxon>
    </lineage>
</organism>
<reference evidence="2" key="1">
    <citation type="journal article" date="2022" name="bioRxiv">
        <title>Sequencing and chromosome-scale assembly of the giantPleurodeles waltlgenome.</title>
        <authorList>
            <person name="Brown T."/>
            <person name="Elewa A."/>
            <person name="Iarovenko S."/>
            <person name="Subramanian E."/>
            <person name="Araus A.J."/>
            <person name="Petzold A."/>
            <person name="Susuki M."/>
            <person name="Suzuki K.-i.T."/>
            <person name="Hayashi T."/>
            <person name="Toyoda A."/>
            <person name="Oliveira C."/>
            <person name="Osipova E."/>
            <person name="Leigh N.D."/>
            <person name="Simon A."/>
            <person name="Yun M.H."/>
        </authorList>
    </citation>
    <scope>NUCLEOTIDE SEQUENCE</scope>
    <source>
        <strain evidence="2">20211129_DDA</strain>
        <tissue evidence="2">Liver</tissue>
    </source>
</reference>
<proteinExistence type="predicted"/>
<gene>
    <name evidence="2" type="ORF">NDU88_000035</name>
</gene>
<evidence type="ECO:0000313" key="3">
    <source>
        <dbReference type="Proteomes" id="UP001066276"/>
    </source>
</evidence>
<dbReference type="Proteomes" id="UP001066276">
    <property type="component" value="Chromosome 1_2"/>
</dbReference>
<sequence>MGDESRYLSGRDTLSSSAVRRGSGRERLGGGGGREMGRAGRELAEAAANIIRLLQTAAHLHPQDTMLLKTQPITQIELPALYVRSTS</sequence>
<comment type="caution">
    <text evidence="2">The sequence shown here is derived from an EMBL/GenBank/DDBJ whole genome shotgun (WGS) entry which is preliminary data.</text>
</comment>
<evidence type="ECO:0000256" key="1">
    <source>
        <dbReference type="SAM" id="MobiDB-lite"/>
    </source>
</evidence>
<protein>
    <submittedName>
        <fullName evidence="2">Uncharacterized protein</fullName>
    </submittedName>
</protein>
<keyword evidence="3" id="KW-1185">Reference proteome</keyword>
<dbReference type="AlphaFoldDB" id="A0AAV7VSA9"/>
<dbReference type="EMBL" id="JANPWB010000002">
    <property type="protein sequence ID" value="KAJ1204590.1"/>
    <property type="molecule type" value="Genomic_DNA"/>
</dbReference>